<dbReference type="AlphaFoldDB" id="A0A1N6D3B7"/>
<accession>A0A1N6D3B7</accession>
<gene>
    <name evidence="1" type="ORF">SAMN05444394_0086</name>
</gene>
<dbReference type="RefSeq" id="WP_074222885.1">
    <property type="nucleotide sequence ID" value="NZ_FSRC01000001.1"/>
</dbReference>
<name>A0A1N6D3B7_9BACT</name>
<dbReference type="STRING" id="226505.SAMN05444394_0086"/>
<dbReference type="EMBL" id="FSRC01000001">
    <property type="protein sequence ID" value="SIN65174.1"/>
    <property type="molecule type" value="Genomic_DNA"/>
</dbReference>
<dbReference type="OrthoDB" id="877403at2"/>
<sequence length="162" mass="18622">MSIPTSLYHTKKILEEKAKDEEKRIEQRKAEAKVVEPVNTLQLTQTMLDEVMPKVLDHFRVEGKVLEHAILNQPIKMEGHEICLEVMGHVQEEIAQKMKPELLTLIRDLTGAGKLAIKLVVKEELESATNKLYTSSDKLRFLKEKHAALAEFQKRFGLETDY</sequence>
<evidence type="ECO:0000313" key="2">
    <source>
        <dbReference type="Proteomes" id="UP000185221"/>
    </source>
</evidence>
<dbReference type="Proteomes" id="UP000185221">
    <property type="component" value="Unassembled WGS sequence"/>
</dbReference>
<evidence type="ECO:0000313" key="1">
    <source>
        <dbReference type="EMBL" id="SIN65174.1"/>
    </source>
</evidence>
<evidence type="ECO:0008006" key="3">
    <source>
        <dbReference type="Google" id="ProtNLM"/>
    </source>
</evidence>
<keyword evidence="2" id="KW-1185">Reference proteome</keyword>
<proteinExistence type="predicted"/>
<protein>
    <recommendedName>
        <fullName evidence="3">DNA polymerase-3 subunit gamma/tau</fullName>
    </recommendedName>
</protein>
<organism evidence="1 2">
    <name type="scientific">Algoriphagus halophilus</name>
    <dbReference type="NCBI Taxonomy" id="226505"/>
    <lineage>
        <taxon>Bacteria</taxon>
        <taxon>Pseudomonadati</taxon>
        <taxon>Bacteroidota</taxon>
        <taxon>Cytophagia</taxon>
        <taxon>Cytophagales</taxon>
        <taxon>Cyclobacteriaceae</taxon>
        <taxon>Algoriphagus</taxon>
    </lineage>
</organism>
<reference evidence="2" key="1">
    <citation type="submission" date="2016-11" db="EMBL/GenBank/DDBJ databases">
        <authorList>
            <person name="Varghese N."/>
            <person name="Submissions S."/>
        </authorList>
    </citation>
    <scope>NUCLEOTIDE SEQUENCE [LARGE SCALE GENOMIC DNA]</scope>
    <source>
        <strain evidence="2">DSM 15292</strain>
    </source>
</reference>